<evidence type="ECO:0000256" key="2">
    <source>
        <dbReference type="ARBA" id="ARBA00023127"/>
    </source>
</evidence>
<dbReference type="KEGG" id="lak:106180568"/>
<dbReference type="InterPro" id="IPR048258">
    <property type="entry name" value="Cyclins_cyclin-box"/>
</dbReference>
<dbReference type="Gene3D" id="1.10.472.10">
    <property type="entry name" value="Cyclin-like"/>
    <property type="match status" value="2"/>
</dbReference>
<protein>
    <submittedName>
        <fullName evidence="7">Cyclin-I</fullName>
    </submittedName>
</protein>
<dbReference type="PROSITE" id="PS00292">
    <property type="entry name" value="CYCLINS"/>
    <property type="match status" value="1"/>
</dbReference>
<dbReference type="SMART" id="SM00385">
    <property type="entry name" value="CYCLIN"/>
    <property type="match status" value="1"/>
</dbReference>
<evidence type="ECO:0000256" key="4">
    <source>
        <dbReference type="RuleBase" id="RU000383"/>
    </source>
</evidence>
<dbReference type="RefSeq" id="XP_013420038.1">
    <property type="nucleotide sequence ID" value="XM_013564584.1"/>
</dbReference>
<comment type="similarity">
    <text evidence="4">Belongs to the cyclin family.</text>
</comment>
<dbReference type="STRING" id="7574.A0A1S3KBM6"/>
<evidence type="ECO:0000313" key="7">
    <source>
        <dbReference type="RefSeq" id="XP_013420038.1"/>
    </source>
</evidence>
<dbReference type="SUPFAM" id="SSF47954">
    <property type="entry name" value="Cyclin-like"/>
    <property type="match status" value="1"/>
</dbReference>
<dbReference type="AlphaFoldDB" id="A0A1S3KBM6"/>
<dbReference type="InterPro" id="IPR006671">
    <property type="entry name" value="Cyclin_N"/>
</dbReference>
<evidence type="ECO:0000313" key="6">
    <source>
        <dbReference type="Proteomes" id="UP000085678"/>
    </source>
</evidence>
<dbReference type="InterPro" id="IPR039361">
    <property type="entry name" value="Cyclin"/>
</dbReference>
<keyword evidence="6" id="KW-1185">Reference proteome</keyword>
<name>A0A1S3KBM6_LINAN</name>
<dbReference type="InParanoid" id="A0A1S3KBM6"/>
<dbReference type="InterPro" id="IPR013763">
    <property type="entry name" value="Cyclin-like_dom"/>
</dbReference>
<dbReference type="OrthoDB" id="769138at2759"/>
<sequence length="323" mass="37326">MRLHSDMGSMQLLHMLEEALRKERSYWKPNTGRSQQKNETEVVQEQRDEMVRWLTKLSDKFHFHPETFALGVSLLDRFLQCVKARPKYAQCIAVSCLYLAAKTLEEDEVIPGSLDYVVDSQSGCTVAEVLRMERIILDKLHWDLLTVTAIDFLHIFHALLLTKHPYLLNNLMQMTPSRQLSLMTQKLKHCLAQHQLLAFKPSTLALALVSLELELFATNNWLPVTVRMQQLVKVDNVHLIRCREIISRHLASSRHINTVYIYSTLKDKATKRKVDQLEDEEDVSESIKRLYNEEGENSLGHCGSEFRQELDENSSPLQAVSVK</sequence>
<reference evidence="7" key="1">
    <citation type="submission" date="2025-08" db="UniProtKB">
        <authorList>
            <consortium name="RefSeq"/>
        </authorList>
    </citation>
    <scope>IDENTIFICATION</scope>
    <source>
        <tissue evidence="7">Gonads</tissue>
    </source>
</reference>
<feature type="domain" description="Cyclin-like" evidence="5">
    <location>
        <begin position="52"/>
        <end position="138"/>
    </location>
</feature>
<evidence type="ECO:0000256" key="3">
    <source>
        <dbReference type="ARBA" id="ARBA00023306"/>
    </source>
</evidence>
<evidence type="ECO:0000259" key="5">
    <source>
        <dbReference type="SMART" id="SM00385"/>
    </source>
</evidence>
<dbReference type="PANTHER" id="PTHR10177">
    <property type="entry name" value="CYCLINS"/>
    <property type="match status" value="1"/>
</dbReference>
<proteinExistence type="inferred from homology"/>
<keyword evidence="1" id="KW-0132">Cell division</keyword>
<evidence type="ECO:0000256" key="1">
    <source>
        <dbReference type="ARBA" id="ARBA00022618"/>
    </source>
</evidence>
<dbReference type="GeneID" id="106180568"/>
<dbReference type="Proteomes" id="UP000085678">
    <property type="component" value="Unplaced"/>
</dbReference>
<accession>A0A1S3KBM6</accession>
<dbReference type="InterPro" id="IPR036915">
    <property type="entry name" value="Cyclin-like_sf"/>
</dbReference>
<dbReference type="GO" id="GO:0051301">
    <property type="term" value="P:cell division"/>
    <property type="evidence" value="ECO:0007669"/>
    <property type="project" value="UniProtKB-KW"/>
</dbReference>
<keyword evidence="3" id="KW-0131">Cell cycle</keyword>
<keyword evidence="2 4" id="KW-0195">Cyclin</keyword>
<dbReference type="CDD" id="cd20526">
    <property type="entry name" value="CYCLIN_CCNI-like"/>
    <property type="match status" value="1"/>
</dbReference>
<gene>
    <name evidence="7" type="primary">LOC106180568</name>
</gene>
<dbReference type="FunFam" id="1.10.472.10:FF:000006">
    <property type="entry name" value="Cyclin I"/>
    <property type="match status" value="1"/>
</dbReference>
<dbReference type="Pfam" id="PF00134">
    <property type="entry name" value="Cyclin_N"/>
    <property type="match status" value="1"/>
</dbReference>
<organism evidence="6 7">
    <name type="scientific">Lingula anatina</name>
    <name type="common">Brachiopod</name>
    <name type="synonym">Lingula unguis</name>
    <dbReference type="NCBI Taxonomy" id="7574"/>
    <lineage>
        <taxon>Eukaryota</taxon>
        <taxon>Metazoa</taxon>
        <taxon>Spiralia</taxon>
        <taxon>Lophotrochozoa</taxon>
        <taxon>Brachiopoda</taxon>
        <taxon>Linguliformea</taxon>
        <taxon>Lingulata</taxon>
        <taxon>Lingulida</taxon>
        <taxon>Linguloidea</taxon>
        <taxon>Lingulidae</taxon>
        <taxon>Lingula</taxon>
    </lineage>
</organism>